<reference evidence="2" key="1">
    <citation type="journal article" date="2013" name="Nature">
        <title>Draft genome of the wheat A-genome progenitor Triticum urartu.</title>
        <authorList>
            <person name="Ling H.Q."/>
            <person name="Zhao S."/>
            <person name="Liu D."/>
            <person name="Wang J."/>
            <person name="Sun H."/>
            <person name="Zhang C."/>
            <person name="Fan H."/>
            <person name="Li D."/>
            <person name="Dong L."/>
            <person name="Tao Y."/>
            <person name="Gao C."/>
            <person name="Wu H."/>
            <person name="Li Y."/>
            <person name="Cui Y."/>
            <person name="Guo X."/>
            <person name="Zheng S."/>
            <person name="Wang B."/>
            <person name="Yu K."/>
            <person name="Liang Q."/>
            <person name="Yang W."/>
            <person name="Lou X."/>
            <person name="Chen J."/>
            <person name="Feng M."/>
            <person name="Jian J."/>
            <person name="Zhang X."/>
            <person name="Luo G."/>
            <person name="Jiang Y."/>
            <person name="Liu J."/>
            <person name="Wang Z."/>
            <person name="Sha Y."/>
            <person name="Zhang B."/>
            <person name="Wu H."/>
            <person name="Tang D."/>
            <person name="Shen Q."/>
            <person name="Xue P."/>
            <person name="Zou S."/>
            <person name="Wang X."/>
            <person name="Liu X."/>
            <person name="Wang F."/>
            <person name="Yang Y."/>
            <person name="An X."/>
            <person name="Dong Z."/>
            <person name="Zhang K."/>
            <person name="Zhang X."/>
            <person name="Luo M.C."/>
            <person name="Dvorak J."/>
            <person name="Tong Y."/>
            <person name="Wang J."/>
            <person name="Yang H."/>
            <person name="Li Z."/>
            <person name="Wang D."/>
            <person name="Zhang A."/>
            <person name="Wang J."/>
        </authorList>
    </citation>
    <scope>NUCLEOTIDE SEQUENCE</scope>
</reference>
<name>M7YB62_TRIUA</name>
<dbReference type="AlphaFoldDB" id="M7YB62"/>
<gene>
    <name evidence="2" type="ORF">TRIUR3_32134</name>
</gene>
<dbReference type="EMBL" id="KD261047">
    <property type="protein sequence ID" value="EMS47403.1"/>
    <property type="molecule type" value="Genomic_DNA"/>
</dbReference>
<feature type="region of interest" description="Disordered" evidence="1">
    <location>
        <begin position="1"/>
        <end position="28"/>
    </location>
</feature>
<proteinExistence type="predicted"/>
<organism evidence="2">
    <name type="scientific">Triticum urartu</name>
    <name type="common">Red wild einkorn</name>
    <name type="synonym">Crithodium urartu</name>
    <dbReference type="NCBI Taxonomy" id="4572"/>
    <lineage>
        <taxon>Eukaryota</taxon>
        <taxon>Viridiplantae</taxon>
        <taxon>Streptophyta</taxon>
        <taxon>Embryophyta</taxon>
        <taxon>Tracheophyta</taxon>
        <taxon>Spermatophyta</taxon>
        <taxon>Magnoliopsida</taxon>
        <taxon>Liliopsida</taxon>
        <taxon>Poales</taxon>
        <taxon>Poaceae</taxon>
        <taxon>BOP clade</taxon>
        <taxon>Pooideae</taxon>
        <taxon>Triticodae</taxon>
        <taxon>Triticeae</taxon>
        <taxon>Triticinae</taxon>
        <taxon>Triticum</taxon>
    </lineage>
</organism>
<evidence type="ECO:0000313" key="2">
    <source>
        <dbReference type="EMBL" id="EMS47403.1"/>
    </source>
</evidence>
<feature type="compositionally biased region" description="Low complexity" evidence="1">
    <location>
        <begin position="16"/>
        <end position="28"/>
    </location>
</feature>
<sequence length="97" mass="10188">MWRPTAVDPTVQECPSSTLASTPAAAPMTTSTSTLMKLAARVPRTPVCLVQPPHLLGEHHGARKVSARGAALLVVREKLAPIFGGGGVVRSLDLLMH</sequence>
<accession>M7YB62</accession>
<protein>
    <submittedName>
        <fullName evidence="2">Uncharacterized protein</fullName>
    </submittedName>
</protein>
<evidence type="ECO:0000256" key="1">
    <source>
        <dbReference type="SAM" id="MobiDB-lite"/>
    </source>
</evidence>